<evidence type="ECO:0000256" key="11">
    <source>
        <dbReference type="ARBA" id="ARBA00032305"/>
    </source>
</evidence>
<evidence type="ECO:0000256" key="3">
    <source>
        <dbReference type="ARBA" id="ARBA00008621"/>
    </source>
</evidence>
<gene>
    <name evidence="14" type="ORF">VN24_16805</name>
</gene>
<evidence type="ECO:0000256" key="1">
    <source>
        <dbReference type="ARBA" id="ARBA00001342"/>
    </source>
</evidence>
<feature type="binding site" evidence="13">
    <location>
        <position position="121"/>
    </location>
    <ligand>
        <name>substrate</name>
    </ligand>
</feature>
<comment type="subunit">
    <text evidence="4">Homotrimer.</text>
</comment>
<dbReference type="GO" id="GO:0008948">
    <property type="term" value="F:oxaloacetate decarboxylase activity"/>
    <property type="evidence" value="ECO:0007669"/>
    <property type="project" value="UniProtKB-EC"/>
</dbReference>
<dbReference type="PATRIC" id="fig|1126833.4.peg.3686"/>
<comment type="function">
    <text evidence="8">Catalyzes the aldol cleavage of 4-hydroxy-4-methyl-2-oxoglutarate (HMG) into 2 molecules of pyruvate. Also contains a secondary oxaloacetate (OAA) decarboxylase activity due to the common pyruvate enolate transition state formed following C-C bond cleavage in the retro-aldol and decarboxylation reactions.</text>
</comment>
<dbReference type="GO" id="GO:0047443">
    <property type="term" value="F:4-hydroxy-4-methyl-2-oxoglutarate aldolase activity"/>
    <property type="evidence" value="ECO:0007669"/>
    <property type="project" value="UniProtKB-EC"/>
</dbReference>
<dbReference type="Pfam" id="PF03737">
    <property type="entry name" value="RraA-like"/>
    <property type="match status" value="1"/>
</dbReference>
<dbReference type="SUPFAM" id="SSF89562">
    <property type="entry name" value="RraA-like"/>
    <property type="match status" value="1"/>
</dbReference>
<dbReference type="RefSeq" id="WP_045671334.1">
    <property type="nucleotide sequence ID" value="NZ_CP011058.1"/>
</dbReference>
<dbReference type="Gene3D" id="3.50.30.40">
    <property type="entry name" value="Ribonuclease E inhibitor RraA/RraA-like"/>
    <property type="match status" value="1"/>
</dbReference>
<evidence type="ECO:0000256" key="7">
    <source>
        <dbReference type="ARBA" id="ARBA00016549"/>
    </source>
</evidence>
<evidence type="ECO:0000256" key="9">
    <source>
        <dbReference type="ARBA" id="ARBA00029596"/>
    </source>
</evidence>
<comment type="similarity">
    <text evidence="3">Belongs to the class II aldolase/RraA-like family.</text>
</comment>
<dbReference type="CDD" id="cd16841">
    <property type="entry name" value="RraA_family"/>
    <property type="match status" value="1"/>
</dbReference>
<dbReference type="KEGG" id="pbj:VN24_16805"/>
<dbReference type="EC" id="4.1.1.112" evidence="6"/>
<dbReference type="InterPro" id="IPR005493">
    <property type="entry name" value="RraA/RraA-like"/>
</dbReference>
<dbReference type="STRING" id="1126833.VN24_16805"/>
<evidence type="ECO:0000256" key="2">
    <source>
        <dbReference type="ARBA" id="ARBA00001968"/>
    </source>
</evidence>
<comment type="cofactor">
    <cofactor evidence="2">
        <name>a divalent metal cation</name>
        <dbReference type="ChEBI" id="CHEBI:60240"/>
    </cofactor>
</comment>
<evidence type="ECO:0000256" key="5">
    <source>
        <dbReference type="ARBA" id="ARBA00012213"/>
    </source>
</evidence>
<dbReference type="InterPro" id="IPR036704">
    <property type="entry name" value="RraA/RraA-like_sf"/>
</dbReference>
<keyword evidence="13" id="KW-0460">Magnesium</keyword>
<proteinExistence type="inferred from homology"/>
<accession>A0A0D5NKW9</accession>
<evidence type="ECO:0000256" key="12">
    <source>
        <dbReference type="ARBA" id="ARBA00047973"/>
    </source>
</evidence>
<evidence type="ECO:0000256" key="13">
    <source>
        <dbReference type="PIRSR" id="PIRSR605493-1"/>
    </source>
</evidence>
<dbReference type="EMBL" id="CP011058">
    <property type="protein sequence ID" value="AJY75906.1"/>
    <property type="molecule type" value="Genomic_DNA"/>
</dbReference>
<protein>
    <recommendedName>
        <fullName evidence="7">Putative 4-hydroxy-4-methyl-2-oxoglutarate aldolase</fullName>
        <ecNumber evidence="6">4.1.1.112</ecNumber>
        <ecNumber evidence="5">4.1.3.17</ecNumber>
    </recommendedName>
    <alternativeName>
        <fullName evidence="11">Oxaloacetate decarboxylase</fullName>
    </alternativeName>
    <alternativeName>
        <fullName evidence="9">Regulator of ribonuclease activity homolog</fullName>
    </alternativeName>
    <alternativeName>
        <fullName evidence="10">RraA-like protein</fullName>
    </alternativeName>
</protein>
<dbReference type="PANTHER" id="PTHR33254:SF4">
    <property type="entry name" value="4-HYDROXY-4-METHYL-2-OXOGLUTARATE ALDOLASE 3-RELATED"/>
    <property type="match status" value="1"/>
</dbReference>
<reference evidence="14 15" key="1">
    <citation type="journal article" date="2015" name="J. Biotechnol.">
        <title>Complete genome sequence of Paenibacillus beijingensis 7188(T) (=DSM 24997(T)), a novel rhizobacterium from jujube garden soil.</title>
        <authorList>
            <person name="Kwak Y."/>
            <person name="Shin J.H."/>
        </authorList>
    </citation>
    <scope>NUCLEOTIDE SEQUENCE [LARGE SCALE GENOMIC DNA]</scope>
    <source>
        <strain evidence="14 15">DSM 24997</strain>
    </source>
</reference>
<feature type="binding site" evidence="13">
    <location>
        <position position="122"/>
    </location>
    <ligand>
        <name>Mg(2+)</name>
        <dbReference type="ChEBI" id="CHEBI:18420"/>
    </ligand>
</feature>
<comment type="catalytic activity">
    <reaction evidence="12">
        <text>oxaloacetate + H(+) = pyruvate + CO2</text>
        <dbReference type="Rhea" id="RHEA:15641"/>
        <dbReference type="ChEBI" id="CHEBI:15361"/>
        <dbReference type="ChEBI" id="CHEBI:15378"/>
        <dbReference type="ChEBI" id="CHEBI:16452"/>
        <dbReference type="ChEBI" id="CHEBI:16526"/>
        <dbReference type="EC" id="4.1.1.112"/>
    </reaction>
</comment>
<comment type="catalytic activity">
    <reaction evidence="1">
        <text>4-hydroxy-4-methyl-2-oxoglutarate = 2 pyruvate</text>
        <dbReference type="Rhea" id="RHEA:22748"/>
        <dbReference type="ChEBI" id="CHEBI:15361"/>
        <dbReference type="ChEBI" id="CHEBI:58276"/>
        <dbReference type="EC" id="4.1.3.17"/>
    </reaction>
</comment>
<evidence type="ECO:0000256" key="4">
    <source>
        <dbReference type="ARBA" id="ARBA00011233"/>
    </source>
</evidence>
<sequence length="221" mass="24617">MDFSNQSELLHYMKLHLYTAVICDMLDDLGFRNQAMRANIRPMDGGMVIVGFAKTILSADVYYKHDHPYELEIKAVDSIQPHEVVIAGTNESTQTGLWGELLTTASIMRGASGAVIDGFIRDSNKIMEMGFPVFCTGFKPVDSKGRSKVIDYDCPVKVGDVLVYPGDLIFGDRDGIVVIPKEHADKIVEMAMKKVQSENMTRSELLEGKLLSDVYQKYGIL</sequence>
<dbReference type="EC" id="4.1.3.17" evidence="5"/>
<evidence type="ECO:0000256" key="10">
    <source>
        <dbReference type="ARBA" id="ARBA00030169"/>
    </source>
</evidence>
<dbReference type="HOGENOM" id="CLU_072626_3_0_9"/>
<dbReference type="AlphaFoldDB" id="A0A0D5NKW9"/>
<evidence type="ECO:0000256" key="8">
    <source>
        <dbReference type="ARBA" id="ARBA00025046"/>
    </source>
</evidence>
<name>A0A0D5NKW9_9BACL</name>
<reference evidence="15" key="2">
    <citation type="submission" date="2015-03" db="EMBL/GenBank/DDBJ databases">
        <title>Genome sequence of Paenibacillus beijingensis strain DSM 24997T.</title>
        <authorList>
            <person name="Kwak Y."/>
            <person name="Shin J.-H."/>
        </authorList>
    </citation>
    <scope>NUCLEOTIDE SEQUENCE [LARGE SCALE GENOMIC DNA]</scope>
    <source>
        <strain evidence="15">DSM 24997</strain>
    </source>
</reference>
<evidence type="ECO:0000313" key="14">
    <source>
        <dbReference type="EMBL" id="AJY75906.1"/>
    </source>
</evidence>
<comment type="cofactor">
    <cofactor evidence="13">
        <name>Mg(2+)</name>
        <dbReference type="ChEBI" id="CHEBI:18420"/>
    </cofactor>
</comment>
<dbReference type="PANTHER" id="PTHR33254">
    <property type="entry name" value="4-HYDROXY-4-METHYL-2-OXOGLUTARATE ALDOLASE 3-RELATED"/>
    <property type="match status" value="1"/>
</dbReference>
<evidence type="ECO:0000256" key="6">
    <source>
        <dbReference type="ARBA" id="ARBA00012947"/>
    </source>
</evidence>
<dbReference type="GO" id="GO:0046872">
    <property type="term" value="F:metal ion binding"/>
    <property type="evidence" value="ECO:0007669"/>
    <property type="project" value="UniProtKB-KW"/>
</dbReference>
<keyword evidence="13" id="KW-0479">Metal-binding</keyword>
<keyword evidence="15" id="KW-1185">Reference proteome</keyword>
<organism evidence="14 15">
    <name type="scientific">Paenibacillus beijingensis</name>
    <dbReference type="NCBI Taxonomy" id="1126833"/>
    <lineage>
        <taxon>Bacteria</taxon>
        <taxon>Bacillati</taxon>
        <taxon>Bacillota</taxon>
        <taxon>Bacilli</taxon>
        <taxon>Bacillales</taxon>
        <taxon>Paenibacillaceae</taxon>
        <taxon>Paenibacillus</taxon>
    </lineage>
</organism>
<dbReference type="Proteomes" id="UP000032633">
    <property type="component" value="Chromosome"/>
</dbReference>
<evidence type="ECO:0000313" key="15">
    <source>
        <dbReference type="Proteomes" id="UP000032633"/>
    </source>
</evidence>
<feature type="binding site" evidence="13">
    <location>
        <begin position="99"/>
        <end position="102"/>
    </location>
    <ligand>
        <name>substrate</name>
    </ligand>
</feature>